<keyword evidence="1" id="KW-0808">Transferase</keyword>
<organism evidence="5 6">
    <name type="scientific">Leptolinea tardivitalis</name>
    <dbReference type="NCBI Taxonomy" id="229920"/>
    <lineage>
        <taxon>Bacteria</taxon>
        <taxon>Bacillati</taxon>
        <taxon>Chloroflexota</taxon>
        <taxon>Anaerolineae</taxon>
        <taxon>Anaerolineales</taxon>
        <taxon>Anaerolineaceae</taxon>
        <taxon>Leptolinea</taxon>
    </lineage>
</organism>
<dbReference type="STRING" id="229920.ADM99_02645"/>
<dbReference type="PANTHER" id="PTHR24421">
    <property type="entry name" value="NITRATE/NITRITE SENSOR PROTEIN NARX-RELATED"/>
    <property type="match status" value="1"/>
</dbReference>
<gene>
    <name evidence="5" type="ORF">ADM99_02645</name>
</gene>
<evidence type="ECO:0000313" key="5">
    <source>
        <dbReference type="EMBL" id="KPL73161.1"/>
    </source>
</evidence>
<dbReference type="InterPro" id="IPR029016">
    <property type="entry name" value="GAF-like_dom_sf"/>
</dbReference>
<dbReference type="InterPro" id="IPR005467">
    <property type="entry name" value="His_kinase_dom"/>
</dbReference>
<dbReference type="InterPro" id="IPR003018">
    <property type="entry name" value="GAF"/>
</dbReference>
<dbReference type="OrthoDB" id="144293at2"/>
<dbReference type="SUPFAM" id="SSF55781">
    <property type="entry name" value="GAF domain-like"/>
    <property type="match status" value="2"/>
</dbReference>
<keyword evidence="6" id="KW-1185">Reference proteome</keyword>
<sequence length="531" mass="57965">MSLPSLPDFSLPASYSGDLQRALNRVAWELTVSLDADACLVYWVTPDGLCIPLVASGVVSEGERNLVFSTSLDSSTDLLVDYVLSHRTSVVSGKVSTDHRISPSILTQLEANVALAVPVIGNNRIMGMVIAMRRQRFTPFTLNQVSLAEAISGSIALALENAQLYQATRDRLLETQSLHQVTLALLQKLELEEVLQIVCTEAQHLTGAKGSSIGLVEGEEWLRIMYSTGESMEKTGRVPLGQALLGLAIRRGEPLLINNKPGLKDGVTVAAPVSILAIPLRVQGQIIGVLDVVNKEHGFTQDDARLIELFANQAAVAVENARLAKQVQEMAVVEERHRLSRELHDSVNQLLYGMALYTQAAQRKLENGDLDAVRSHLHNLEESTTEALKEMRLLIFELRPSVLDQAGLQGALTQRLRSVEEQLGLVTAFKWRVNITLDAKIEEMLYGIAQEALNNVVKHAHAKNVTLHIIQSGHTVIMKIEDDGVGFDMGIKGKGGIGLRTMRERAEAQKASLTIQSAPGRGTSLTVEVKI</sequence>
<dbReference type="Pfam" id="PF13185">
    <property type="entry name" value="GAF_2"/>
    <property type="match status" value="1"/>
</dbReference>
<proteinExistence type="predicted"/>
<dbReference type="PROSITE" id="PS50109">
    <property type="entry name" value="HIS_KIN"/>
    <property type="match status" value="1"/>
</dbReference>
<dbReference type="Gene3D" id="3.30.565.10">
    <property type="entry name" value="Histidine kinase-like ATPase, C-terminal domain"/>
    <property type="match status" value="1"/>
</dbReference>
<dbReference type="Gene3D" id="3.30.450.40">
    <property type="match status" value="2"/>
</dbReference>
<evidence type="ECO:0000256" key="2">
    <source>
        <dbReference type="ARBA" id="ARBA00022777"/>
    </source>
</evidence>
<dbReference type="InterPro" id="IPR003594">
    <property type="entry name" value="HATPase_dom"/>
</dbReference>
<dbReference type="SUPFAM" id="SSF55874">
    <property type="entry name" value="ATPase domain of HSP90 chaperone/DNA topoisomerase II/histidine kinase"/>
    <property type="match status" value="1"/>
</dbReference>
<dbReference type="SMART" id="SM00065">
    <property type="entry name" value="GAF"/>
    <property type="match status" value="2"/>
</dbReference>
<comment type="caution">
    <text evidence="5">The sequence shown here is derived from an EMBL/GenBank/DDBJ whole genome shotgun (WGS) entry which is preliminary data.</text>
</comment>
<keyword evidence="2" id="KW-0418">Kinase</keyword>
<dbReference type="Proteomes" id="UP000050430">
    <property type="component" value="Unassembled WGS sequence"/>
</dbReference>
<evidence type="ECO:0000313" key="6">
    <source>
        <dbReference type="Proteomes" id="UP000050430"/>
    </source>
</evidence>
<dbReference type="Pfam" id="PF01590">
    <property type="entry name" value="GAF"/>
    <property type="match status" value="1"/>
</dbReference>
<dbReference type="CDD" id="cd16917">
    <property type="entry name" value="HATPase_UhpB-NarQ-NarX-like"/>
    <property type="match status" value="1"/>
</dbReference>
<dbReference type="Pfam" id="PF02518">
    <property type="entry name" value="HATPase_c"/>
    <property type="match status" value="1"/>
</dbReference>
<dbReference type="PANTHER" id="PTHR24421:SF61">
    <property type="entry name" value="OXYGEN SENSOR HISTIDINE KINASE NREB"/>
    <property type="match status" value="1"/>
</dbReference>
<accession>A0A0P6XE93</accession>
<dbReference type="InterPro" id="IPR011712">
    <property type="entry name" value="Sig_transdc_His_kin_sub3_dim/P"/>
</dbReference>
<protein>
    <recommendedName>
        <fullName evidence="4">Histidine kinase domain-containing protein</fullName>
    </recommendedName>
</protein>
<dbReference type="InterPro" id="IPR036890">
    <property type="entry name" value="HATPase_C_sf"/>
</dbReference>
<reference evidence="5 6" key="1">
    <citation type="submission" date="2015-07" db="EMBL/GenBank/DDBJ databases">
        <title>Genome sequence of Leptolinea tardivitalis DSM 16556.</title>
        <authorList>
            <person name="Hemp J."/>
            <person name="Ward L.M."/>
            <person name="Pace L.A."/>
            <person name="Fischer W.W."/>
        </authorList>
    </citation>
    <scope>NUCLEOTIDE SEQUENCE [LARGE SCALE GENOMIC DNA]</scope>
    <source>
        <strain evidence="5 6">YMTK-2</strain>
    </source>
</reference>
<evidence type="ECO:0000259" key="4">
    <source>
        <dbReference type="PROSITE" id="PS50109"/>
    </source>
</evidence>
<dbReference type="GO" id="GO:0000155">
    <property type="term" value="F:phosphorelay sensor kinase activity"/>
    <property type="evidence" value="ECO:0007669"/>
    <property type="project" value="InterPro"/>
</dbReference>
<keyword evidence="3" id="KW-0902">Two-component regulatory system</keyword>
<dbReference type="RefSeq" id="WP_062421545.1">
    <property type="nucleotide sequence ID" value="NZ_BBYA01000009.1"/>
</dbReference>
<dbReference type="Pfam" id="PF07730">
    <property type="entry name" value="HisKA_3"/>
    <property type="match status" value="1"/>
</dbReference>
<dbReference type="EMBL" id="LGCK01000006">
    <property type="protein sequence ID" value="KPL73161.1"/>
    <property type="molecule type" value="Genomic_DNA"/>
</dbReference>
<dbReference type="GO" id="GO:0016020">
    <property type="term" value="C:membrane"/>
    <property type="evidence" value="ECO:0007669"/>
    <property type="project" value="InterPro"/>
</dbReference>
<name>A0A0P6XE93_9CHLR</name>
<feature type="domain" description="Histidine kinase" evidence="4">
    <location>
        <begin position="445"/>
        <end position="531"/>
    </location>
</feature>
<dbReference type="Gene3D" id="1.20.5.1930">
    <property type="match status" value="1"/>
</dbReference>
<evidence type="ECO:0000256" key="3">
    <source>
        <dbReference type="ARBA" id="ARBA00023012"/>
    </source>
</evidence>
<dbReference type="InterPro" id="IPR050482">
    <property type="entry name" value="Sensor_HK_TwoCompSys"/>
</dbReference>
<dbReference type="AlphaFoldDB" id="A0A0P6XE93"/>
<evidence type="ECO:0000256" key="1">
    <source>
        <dbReference type="ARBA" id="ARBA00022679"/>
    </source>
</evidence>
<dbReference type="GO" id="GO:0046983">
    <property type="term" value="F:protein dimerization activity"/>
    <property type="evidence" value="ECO:0007669"/>
    <property type="project" value="InterPro"/>
</dbReference>